<keyword evidence="2" id="KW-1185">Reference proteome</keyword>
<protein>
    <submittedName>
        <fullName evidence="1">Uncharacterized protein</fullName>
    </submittedName>
</protein>
<gene>
    <name evidence="1" type="ORF">PMAYCL1PPCAC_33296</name>
</gene>
<evidence type="ECO:0000313" key="1">
    <source>
        <dbReference type="EMBL" id="GMR63101.1"/>
    </source>
</evidence>
<evidence type="ECO:0000313" key="2">
    <source>
        <dbReference type="Proteomes" id="UP001328107"/>
    </source>
</evidence>
<dbReference type="InterPro" id="IPR026794">
    <property type="entry name" value="ADISSP"/>
</dbReference>
<dbReference type="Pfam" id="PF15006">
    <property type="entry name" value="DUF4517"/>
    <property type="match status" value="1"/>
</dbReference>
<sequence>LQDQHIYAIHVPLPVTTATMERSLVTPDGDLPVQSVTVKTREGKTELELEIKLDGVHGQVQSSVALAVEPAIKLVLRASVLKSHDGTPSLKHGISIVARLDADDASSVASGAPVACQ</sequence>
<proteinExistence type="predicted"/>
<comment type="caution">
    <text evidence="1">The sequence shown here is derived from an EMBL/GenBank/DDBJ whole genome shotgun (WGS) entry which is preliminary data.</text>
</comment>
<dbReference type="EMBL" id="BTRK01000006">
    <property type="protein sequence ID" value="GMR63101.1"/>
    <property type="molecule type" value="Genomic_DNA"/>
</dbReference>
<dbReference type="AlphaFoldDB" id="A0AAN5DHE9"/>
<name>A0AAN5DHE9_9BILA</name>
<organism evidence="1 2">
    <name type="scientific">Pristionchus mayeri</name>
    <dbReference type="NCBI Taxonomy" id="1317129"/>
    <lineage>
        <taxon>Eukaryota</taxon>
        <taxon>Metazoa</taxon>
        <taxon>Ecdysozoa</taxon>
        <taxon>Nematoda</taxon>
        <taxon>Chromadorea</taxon>
        <taxon>Rhabditida</taxon>
        <taxon>Rhabditina</taxon>
        <taxon>Diplogasteromorpha</taxon>
        <taxon>Diplogasteroidea</taxon>
        <taxon>Neodiplogasteridae</taxon>
        <taxon>Pristionchus</taxon>
    </lineage>
</organism>
<feature type="non-terminal residue" evidence="1">
    <location>
        <position position="1"/>
    </location>
</feature>
<reference evidence="2" key="1">
    <citation type="submission" date="2022-10" db="EMBL/GenBank/DDBJ databases">
        <title>Genome assembly of Pristionchus species.</title>
        <authorList>
            <person name="Yoshida K."/>
            <person name="Sommer R.J."/>
        </authorList>
    </citation>
    <scope>NUCLEOTIDE SEQUENCE [LARGE SCALE GENOMIC DNA]</scope>
    <source>
        <strain evidence="2">RS5460</strain>
    </source>
</reference>
<dbReference type="Proteomes" id="UP001328107">
    <property type="component" value="Unassembled WGS sequence"/>
</dbReference>
<accession>A0AAN5DHE9</accession>